<evidence type="ECO:0000259" key="11">
    <source>
        <dbReference type="Pfam" id="PF00288"/>
    </source>
</evidence>
<evidence type="ECO:0000256" key="6">
    <source>
        <dbReference type="ARBA" id="ARBA00022777"/>
    </source>
</evidence>
<dbReference type="Pfam" id="PF08544">
    <property type="entry name" value="GHMP_kinases_C"/>
    <property type="match status" value="1"/>
</dbReference>
<dbReference type="InterPro" id="IPR013750">
    <property type="entry name" value="GHMP_kinase_C_dom"/>
</dbReference>
<evidence type="ECO:0000256" key="1">
    <source>
        <dbReference type="ARBA" id="ARBA00009684"/>
    </source>
</evidence>
<comment type="catalytic activity">
    <reaction evidence="10">
        <text>4-CDP-2-C-methyl-D-erythritol + ATP = 4-CDP-2-C-methyl-D-erythritol 2-phosphate + ADP + H(+)</text>
        <dbReference type="Rhea" id="RHEA:18437"/>
        <dbReference type="ChEBI" id="CHEBI:15378"/>
        <dbReference type="ChEBI" id="CHEBI:30616"/>
        <dbReference type="ChEBI" id="CHEBI:57823"/>
        <dbReference type="ChEBI" id="CHEBI:57919"/>
        <dbReference type="ChEBI" id="CHEBI:456216"/>
        <dbReference type="EC" id="2.7.1.148"/>
    </reaction>
</comment>
<evidence type="ECO:0000256" key="7">
    <source>
        <dbReference type="ARBA" id="ARBA00022840"/>
    </source>
</evidence>
<evidence type="ECO:0000256" key="8">
    <source>
        <dbReference type="ARBA" id="ARBA00023229"/>
    </source>
</evidence>
<evidence type="ECO:0000256" key="4">
    <source>
        <dbReference type="ARBA" id="ARBA00022679"/>
    </source>
</evidence>
<comment type="caution">
    <text evidence="13">The sequence shown here is derived from an EMBL/GenBank/DDBJ whole genome shotgun (WGS) entry which is preliminary data.</text>
</comment>
<dbReference type="InterPro" id="IPR006204">
    <property type="entry name" value="GHMP_kinase_N_dom"/>
</dbReference>
<comment type="function">
    <text evidence="10">Catalyzes the phosphorylation of the position 2 hydroxy group of 4-diphosphocytidyl-2C-methyl-D-erythritol.</text>
</comment>
<reference evidence="13 14" key="1">
    <citation type="submission" date="2018-03" db="EMBL/GenBank/DDBJ databases">
        <title>Genomic Encyclopedia of Archaeal and Bacterial Type Strains, Phase II (KMG-II): from individual species to whole genera.</title>
        <authorList>
            <person name="Goeker M."/>
        </authorList>
    </citation>
    <scope>NUCLEOTIDE SEQUENCE [LARGE SCALE GENOMIC DNA]</scope>
    <source>
        <strain evidence="13 14">DSM 29328</strain>
    </source>
</reference>
<evidence type="ECO:0000256" key="9">
    <source>
        <dbReference type="ARBA" id="ARBA00032554"/>
    </source>
</evidence>
<evidence type="ECO:0000256" key="5">
    <source>
        <dbReference type="ARBA" id="ARBA00022741"/>
    </source>
</evidence>
<organism evidence="13 14">
    <name type="scientific">Aliiruegeria haliotis</name>
    <dbReference type="NCBI Taxonomy" id="1280846"/>
    <lineage>
        <taxon>Bacteria</taxon>
        <taxon>Pseudomonadati</taxon>
        <taxon>Pseudomonadota</taxon>
        <taxon>Alphaproteobacteria</taxon>
        <taxon>Rhodobacterales</taxon>
        <taxon>Roseobacteraceae</taxon>
        <taxon>Aliiruegeria</taxon>
    </lineage>
</organism>
<dbReference type="Gene3D" id="3.30.230.10">
    <property type="match status" value="1"/>
</dbReference>
<feature type="binding site" evidence="10">
    <location>
        <begin position="94"/>
        <end position="104"/>
    </location>
    <ligand>
        <name>ATP</name>
        <dbReference type="ChEBI" id="CHEBI:30616"/>
    </ligand>
</feature>
<keyword evidence="14" id="KW-1185">Reference proteome</keyword>
<feature type="domain" description="GHMP kinase N-terminal" evidence="11">
    <location>
        <begin position="71"/>
        <end position="134"/>
    </location>
</feature>
<sequence length="280" mass="28998">MSPTTTVEAFAPAKINLTLHVTGQRPDGYHLLDSLVVFADVGDTISAEDAPDTSLAVDGPRRAGVPVDDGNLVLKAARLMPGANAALTLTKRLPAASGIGGGSADAAATLRALHALTGAPLPDGRDVLALGADVPVCLEGRAVRMSGIGERLAPVPPLPPLPAVLANPGIEVPTPSVFKALARRDNAPMPDIPQFTTPGEIAEWLATQRNDLEPPARKLAPQITETLTALSALPGCQLARMSGSGATCFALFSTPEEAESAARSLRQNHPDWWTAATRLS</sequence>
<dbReference type="PIRSF" id="PIRSF010376">
    <property type="entry name" value="IspE"/>
    <property type="match status" value="1"/>
</dbReference>
<keyword evidence="4 10" id="KW-0808">Transferase</keyword>
<dbReference type="Gene3D" id="3.30.70.890">
    <property type="entry name" value="GHMP kinase, C-terminal domain"/>
    <property type="match status" value="1"/>
</dbReference>
<feature type="domain" description="GHMP kinase C-terminal" evidence="12">
    <location>
        <begin position="198"/>
        <end position="269"/>
    </location>
</feature>
<dbReference type="RefSeq" id="WP_106204727.1">
    <property type="nucleotide sequence ID" value="NZ_PVTD01000003.1"/>
</dbReference>
<dbReference type="InterPro" id="IPR020568">
    <property type="entry name" value="Ribosomal_Su5_D2-typ_SF"/>
</dbReference>
<evidence type="ECO:0000313" key="13">
    <source>
        <dbReference type="EMBL" id="PRY24354.1"/>
    </source>
</evidence>
<evidence type="ECO:0000313" key="14">
    <source>
        <dbReference type="Proteomes" id="UP000239480"/>
    </source>
</evidence>
<dbReference type="Pfam" id="PF00288">
    <property type="entry name" value="GHMP_kinases_N"/>
    <property type="match status" value="1"/>
</dbReference>
<dbReference type="GO" id="GO:0016114">
    <property type="term" value="P:terpenoid biosynthetic process"/>
    <property type="evidence" value="ECO:0007669"/>
    <property type="project" value="UniProtKB-UniRule"/>
</dbReference>
<evidence type="ECO:0000256" key="10">
    <source>
        <dbReference type="HAMAP-Rule" id="MF_00061"/>
    </source>
</evidence>
<dbReference type="OrthoDB" id="9809438at2"/>
<keyword evidence="8 10" id="KW-0414">Isoprene biosynthesis</keyword>
<keyword evidence="6 10" id="KW-0418">Kinase</keyword>
<feature type="active site" evidence="10">
    <location>
        <position position="133"/>
    </location>
</feature>
<comment type="similarity">
    <text evidence="1 10">Belongs to the GHMP kinase family. IspE subfamily.</text>
</comment>
<name>A0A2T0RT45_9RHOB</name>
<dbReference type="AlphaFoldDB" id="A0A2T0RT45"/>
<evidence type="ECO:0000256" key="3">
    <source>
        <dbReference type="ARBA" id="ARBA00017473"/>
    </source>
</evidence>
<dbReference type="NCBIfam" id="NF011202">
    <property type="entry name" value="PRK14608.1"/>
    <property type="match status" value="1"/>
</dbReference>
<keyword evidence="5 10" id="KW-0547">Nucleotide-binding</keyword>
<feature type="active site" evidence="10">
    <location>
        <position position="14"/>
    </location>
</feature>
<dbReference type="NCBIfam" id="TIGR00154">
    <property type="entry name" value="ispE"/>
    <property type="match status" value="1"/>
</dbReference>
<dbReference type="EMBL" id="PVTD01000003">
    <property type="protein sequence ID" value="PRY24354.1"/>
    <property type="molecule type" value="Genomic_DNA"/>
</dbReference>
<accession>A0A2T0RT45</accession>
<keyword evidence="7 10" id="KW-0067">ATP-binding</keyword>
<proteinExistence type="inferred from homology"/>
<dbReference type="InterPro" id="IPR036554">
    <property type="entry name" value="GHMP_kinase_C_sf"/>
</dbReference>
<gene>
    <name evidence="10" type="primary">ispE</name>
    <name evidence="13" type="ORF">CLV78_103220</name>
</gene>
<dbReference type="PANTHER" id="PTHR43527">
    <property type="entry name" value="4-DIPHOSPHOCYTIDYL-2-C-METHYL-D-ERYTHRITOL KINASE, CHLOROPLASTIC"/>
    <property type="match status" value="1"/>
</dbReference>
<dbReference type="GO" id="GO:0050515">
    <property type="term" value="F:4-(cytidine 5'-diphospho)-2-C-methyl-D-erythritol kinase activity"/>
    <property type="evidence" value="ECO:0007669"/>
    <property type="project" value="UniProtKB-UniRule"/>
</dbReference>
<evidence type="ECO:0000259" key="12">
    <source>
        <dbReference type="Pfam" id="PF08544"/>
    </source>
</evidence>
<protein>
    <recommendedName>
        <fullName evidence="3 10">4-diphosphocytidyl-2-C-methyl-D-erythritol kinase</fullName>
        <shortName evidence="10">CMK</shortName>
        <ecNumber evidence="2 10">2.7.1.148</ecNumber>
    </recommendedName>
    <alternativeName>
        <fullName evidence="9 10">4-(cytidine-5'-diphospho)-2-C-methyl-D-erythritol kinase</fullName>
    </alternativeName>
</protein>
<dbReference type="GO" id="GO:0005524">
    <property type="term" value="F:ATP binding"/>
    <property type="evidence" value="ECO:0007669"/>
    <property type="project" value="UniProtKB-UniRule"/>
</dbReference>
<dbReference type="UniPathway" id="UPA00056">
    <property type="reaction ID" value="UER00094"/>
</dbReference>
<dbReference type="EC" id="2.7.1.148" evidence="2 10"/>
<comment type="pathway">
    <text evidence="10">Isoprenoid biosynthesis; isopentenyl diphosphate biosynthesis via DXP pathway; isopentenyl diphosphate from 1-deoxy-D-xylulose 5-phosphate: step 3/6.</text>
</comment>
<dbReference type="Proteomes" id="UP000239480">
    <property type="component" value="Unassembled WGS sequence"/>
</dbReference>
<dbReference type="InterPro" id="IPR014721">
    <property type="entry name" value="Ribsml_uS5_D2-typ_fold_subgr"/>
</dbReference>
<dbReference type="HAMAP" id="MF_00061">
    <property type="entry name" value="IspE"/>
    <property type="match status" value="1"/>
</dbReference>
<dbReference type="SUPFAM" id="SSF55060">
    <property type="entry name" value="GHMP Kinase, C-terminal domain"/>
    <property type="match status" value="1"/>
</dbReference>
<dbReference type="PANTHER" id="PTHR43527:SF2">
    <property type="entry name" value="4-DIPHOSPHOCYTIDYL-2-C-METHYL-D-ERYTHRITOL KINASE, CHLOROPLASTIC"/>
    <property type="match status" value="1"/>
</dbReference>
<dbReference type="GO" id="GO:0019288">
    <property type="term" value="P:isopentenyl diphosphate biosynthetic process, methylerythritol 4-phosphate pathway"/>
    <property type="evidence" value="ECO:0007669"/>
    <property type="project" value="UniProtKB-UniRule"/>
</dbReference>
<evidence type="ECO:0000256" key="2">
    <source>
        <dbReference type="ARBA" id="ARBA00012052"/>
    </source>
</evidence>
<dbReference type="SUPFAM" id="SSF54211">
    <property type="entry name" value="Ribosomal protein S5 domain 2-like"/>
    <property type="match status" value="1"/>
</dbReference>
<dbReference type="InterPro" id="IPR004424">
    <property type="entry name" value="IspE"/>
</dbReference>